<proteinExistence type="predicted"/>
<dbReference type="OrthoDB" id="6118651at2759"/>
<dbReference type="PANTHER" id="PTHR28336:SF4">
    <property type="entry name" value="DEATH DOMAIN-CONTAINING PROTEIN 1"/>
    <property type="match status" value="1"/>
</dbReference>
<dbReference type="Gene3D" id="2.60.220.30">
    <property type="match status" value="1"/>
</dbReference>
<dbReference type="InterPro" id="IPR000488">
    <property type="entry name" value="Death_dom"/>
</dbReference>
<dbReference type="GO" id="GO:0007165">
    <property type="term" value="P:signal transduction"/>
    <property type="evidence" value="ECO:0007669"/>
    <property type="project" value="InterPro"/>
</dbReference>
<evidence type="ECO:0000259" key="3">
    <source>
        <dbReference type="PROSITE" id="PS50017"/>
    </source>
</evidence>
<dbReference type="InterPro" id="IPR011029">
    <property type="entry name" value="DEATH-like_dom_sf"/>
</dbReference>
<dbReference type="EMBL" id="LUCM01006555">
    <property type="protein sequence ID" value="KAA0191103.1"/>
    <property type="molecule type" value="Genomic_DNA"/>
</dbReference>
<dbReference type="InterPro" id="IPR043801">
    <property type="entry name" value="DUF5740"/>
</dbReference>
<evidence type="ECO:0000313" key="5">
    <source>
        <dbReference type="Proteomes" id="UP000728185"/>
    </source>
</evidence>
<organism evidence="4 5">
    <name type="scientific">Fasciolopsis buskii</name>
    <dbReference type="NCBI Taxonomy" id="27845"/>
    <lineage>
        <taxon>Eukaryota</taxon>
        <taxon>Metazoa</taxon>
        <taxon>Spiralia</taxon>
        <taxon>Lophotrochozoa</taxon>
        <taxon>Platyhelminthes</taxon>
        <taxon>Trematoda</taxon>
        <taxon>Digenea</taxon>
        <taxon>Plagiorchiida</taxon>
        <taxon>Echinostomata</taxon>
        <taxon>Echinostomatoidea</taxon>
        <taxon>Fasciolidae</taxon>
        <taxon>Fasciolopsis</taxon>
    </lineage>
</organism>
<dbReference type="PANTHER" id="PTHR28336">
    <property type="entry name" value="BA1-643"/>
    <property type="match status" value="1"/>
</dbReference>
<protein>
    <recommendedName>
        <fullName evidence="3">Death domain-containing protein</fullName>
    </recommendedName>
</protein>
<name>A0A8E0RUW4_9TREM</name>
<sequence>MSSEEEEEPVATEAEIPRRESIGTVTKRVLEQIPVLEQMSTTNYAEVMDQFQEVFDKAADASQQHAQDYVEKAVAIEAALNALAEYNKKALEQLQNLIVEAIKEVDNPTVLPGVDKIKTSEDLVEKAKLLVATAEKQLEYSKQIGNVARPLALWRLDASKAVWEAQNALKLAETKLVEVKERSTTNIVPKPPSGLSGVHFTSEHSEPVAAPEQDSTKKVPVPSASRSLTSSPTSSVSESSADAGTDRSRGSATERETTEQKRPPFKFWPKHTYVSPEGEEICYVRAPDDCLKKKNWIRCTFSEPFAPWPTIPGHNEVIGRFVSIQPVSKKCFMLPNESWIVGIPNSYNKVGSRETVLFLIEAGQSGVAGADEDLDVKHKVLSQWRDLHTTDVVVDSKHYLEVRLPKLTTVTFAPCARLKRDCAEIGRAGGRLVCLYDPRVSITAPPGAVKCDLPFTIQIQHLDYSQIPTLKEQNKPLFNDFITSSMMIFLTCPKKILFKPILLTIPVPEISQSYTLAMSPAMMDRMTGDRRPDRSGPLDDYQRPRKDKFEVTLMHKSPRPSDEWKVWNEASFFNLEGDTASFNIDRTESCRLMALKMRRAHDPEVLCRIAGVLEQSLSQHLVYFAVRQNLKEPQNLCLVLTVPDQIEAALQAVNEEGYTEGDKPHGPVFLCENQLLDITFRSNIRLVDNDNRGGKRNNDLKITFSSTAINRHKLTVEPVDPTAQVGLDTYRGFMEIYCMRKVLTTSTPRRNSGAEIPSSNLAMRLFQITPRSRKARFAVTTERTQLARIVVKIPKTSAPVSSLSAIPKFDFVSKDAITQKYLRDLSRKLPGDTWRRLGLALNLPRTRIQAIGGKQASGVEDYAYAMFISWIKTLPGSADRVGLLLHALLSINRSDLADELRDLASNYVHDASEVSS</sequence>
<feature type="region of interest" description="Disordered" evidence="2">
    <location>
        <begin position="1"/>
        <end position="21"/>
    </location>
</feature>
<feature type="compositionally biased region" description="Low complexity" evidence="2">
    <location>
        <begin position="221"/>
        <end position="241"/>
    </location>
</feature>
<comment type="caution">
    <text evidence="4">The sequence shown here is derived from an EMBL/GenBank/DDBJ whole genome shotgun (WGS) entry which is preliminary data.</text>
</comment>
<dbReference type="Pfam" id="PF00531">
    <property type="entry name" value="Death"/>
    <property type="match status" value="1"/>
</dbReference>
<evidence type="ECO:0000256" key="2">
    <source>
        <dbReference type="SAM" id="MobiDB-lite"/>
    </source>
</evidence>
<dbReference type="Pfam" id="PF19011">
    <property type="entry name" value="DUF5740"/>
    <property type="match status" value="1"/>
</dbReference>
<gene>
    <name evidence="4" type="ORF">FBUS_05076</name>
</gene>
<dbReference type="Proteomes" id="UP000728185">
    <property type="component" value="Unassembled WGS sequence"/>
</dbReference>
<keyword evidence="5" id="KW-1185">Reference proteome</keyword>
<dbReference type="AlphaFoldDB" id="A0A8E0RUW4"/>
<feature type="compositionally biased region" description="Basic and acidic residues" evidence="2">
    <location>
        <begin position="244"/>
        <end position="262"/>
    </location>
</feature>
<feature type="compositionally biased region" description="Acidic residues" evidence="2">
    <location>
        <begin position="1"/>
        <end position="10"/>
    </location>
</feature>
<keyword evidence="1" id="KW-0175">Coiled coil</keyword>
<dbReference type="Gene3D" id="1.10.533.10">
    <property type="entry name" value="Death Domain, Fas"/>
    <property type="match status" value="1"/>
</dbReference>
<evidence type="ECO:0000256" key="1">
    <source>
        <dbReference type="SAM" id="Coils"/>
    </source>
</evidence>
<feature type="domain" description="Death" evidence="3">
    <location>
        <begin position="831"/>
        <end position="904"/>
    </location>
</feature>
<evidence type="ECO:0000313" key="4">
    <source>
        <dbReference type="EMBL" id="KAA0191103.1"/>
    </source>
</evidence>
<reference evidence="4" key="1">
    <citation type="submission" date="2019-05" db="EMBL/GenBank/DDBJ databases">
        <title>Annotation for the trematode Fasciolopsis buski.</title>
        <authorList>
            <person name="Choi Y.-J."/>
        </authorList>
    </citation>
    <scope>NUCLEOTIDE SEQUENCE</scope>
    <source>
        <strain evidence="4">HT</strain>
        <tissue evidence="4">Whole worm</tissue>
    </source>
</reference>
<dbReference type="SUPFAM" id="SSF47986">
    <property type="entry name" value="DEATH domain"/>
    <property type="match status" value="1"/>
</dbReference>
<accession>A0A8E0RUW4</accession>
<dbReference type="PROSITE" id="PS50017">
    <property type="entry name" value="DEATH_DOMAIN"/>
    <property type="match status" value="1"/>
</dbReference>
<feature type="region of interest" description="Disordered" evidence="2">
    <location>
        <begin position="183"/>
        <end position="266"/>
    </location>
</feature>
<feature type="coiled-coil region" evidence="1">
    <location>
        <begin position="76"/>
        <end position="137"/>
    </location>
</feature>